<evidence type="ECO:0000256" key="1">
    <source>
        <dbReference type="SAM" id="MobiDB-lite"/>
    </source>
</evidence>
<keyword evidence="3" id="KW-1185">Reference proteome</keyword>
<organism evidence="2 3">
    <name type="scientific">Ladona fulva</name>
    <name type="common">Scarce chaser dragonfly</name>
    <name type="synonym">Libellula fulva</name>
    <dbReference type="NCBI Taxonomy" id="123851"/>
    <lineage>
        <taxon>Eukaryota</taxon>
        <taxon>Metazoa</taxon>
        <taxon>Ecdysozoa</taxon>
        <taxon>Arthropoda</taxon>
        <taxon>Hexapoda</taxon>
        <taxon>Insecta</taxon>
        <taxon>Pterygota</taxon>
        <taxon>Palaeoptera</taxon>
        <taxon>Odonata</taxon>
        <taxon>Epiprocta</taxon>
        <taxon>Anisoptera</taxon>
        <taxon>Libelluloidea</taxon>
        <taxon>Libellulidae</taxon>
        <taxon>Ladona</taxon>
    </lineage>
</organism>
<comment type="caution">
    <text evidence="2">The sequence shown here is derived from an EMBL/GenBank/DDBJ whole genome shotgun (WGS) entry which is preliminary data.</text>
</comment>
<accession>A0A8K0K4U9</accession>
<feature type="region of interest" description="Disordered" evidence="1">
    <location>
        <begin position="273"/>
        <end position="297"/>
    </location>
</feature>
<protein>
    <submittedName>
        <fullName evidence="2">Uncharacterized protein</fullName>
    </submittedName>
</protein>
<dbReference type="AlphaFoldDB" id="A0A8K0K4U9"/>
<gene>
    <name evidence="2" type="ORF">J437_LFUL003863</name>
</gene>
<evidence type="ECO:0000313" key="2">
    <source>
        <dbReference type="EMBL" id="KAG8228391.1"/>
    </source>
</evidence>
<reference evidence="2" key="1">
    <citation type="submission" date="2013-04" db="EMBL/GenBank/DDBJ databases">
        <authorList>
            <person name="Qu J."/>
            <person name="Murali S.C."/>
            <person name="Bandaranaike D."/>
            <person name="Bellair M."/>
            <person name="Blankenburg K."/>
            <person name="Chao H."/>
            <person name="Dinh H."/>
            <person name="Doddapaneni H."/>
            <person name="Downs B."/>
            <person name="Dugan-Rocha S."/>
            <person name="Elkadiri S."/>
            <person name="Gnanaolivu R.D."/>
            <person name="Hernandez B."/>
            <person name="Javaid M."/>
            <person name="Jayaseelan J.C."/>
            <person name="Lee S."/>
            <person name="Li M."/>
            <person name="Ming W."/>
            <person name="Munidasa M."/>
            <person name="Muniz J."/>
            <person name="Nguyen L."/>
            <person name="Ongeri F."/>
            <person name="Osuji N."/>
            <person name="Pu L.-L."/>
            <person name="Puazo M."/>
            <person name="Qu C."/>
            <person name="Quiroz J."/>
            <person name="Raj R."/>
            <person name="Weissenberger G."/>
            <person name="Xin Y."/>
            <person name="Zou X."/>
            <person name="Han Y."/>
            <person name="Richards S."/>
            <person name="Worley K."/>
            <person name="Muzny D."/>
            <person name="Gibbs R."/>
        </authorList>
    </citation>
    <scope>NUCLEOTIDE SEQUENCE</scope>
    <source>
        <strain evidence="2">Sampled in the wild</strain>
    </source>
</reference>
<dbReference type="EMBL" id="KZ308371">
    <property type="protein sequence ID" value="KAG8228391.1"/>
    <property type="molecule type" value="Genomic_DNA"/>
</dbReference>
<proteinExistence type="predicted"/>
<evidence type="ECO:0000313" key="3">
    <source>
        <dbReference type="Proteomes" id="UP000792457"/>
    </source>
</evidence>
<dbReference type="Proteomes" id="UP000792457">
    <property type="component" value="Unassembled WGS sequence"/>
</dbReference>
<name>A0A8K0K4U9_LADFU</name>
<sequence length="297" mass="33744">MLPPTMRAILTAQQRTDLKVLAAIADSLCDVLPRVNEVISRPPSPPTPNECSSSCSMMMSTMMQQIENLSQQVAALTVRQSPQWNERPHNRPRARSRSRGCYYNGHRSNSPHPGTSPCWYHCPVLHATMQLCSGKLYGPSRGLTDAQKWNHFRRSLDRYLAAVADAKKPIKIPIIKNITTGIRESDPNPKFKPSFGVPSFQEFKSKLERSSESMESLERSEGVSALSDFHRENREADRKWGEMMERLDRAEALANSVHIKTSTPVKPARLKIRTPRGQPRRSERVRKPNVKWTGYEI</sequence>
<reference evidence="2" key="2">
    <citation type="submission" date="2017-10" db="EMBL/GenBank/DDBJ databases">
        <title>Ladona fulva Genome sequencing and assembly.</title>
        <authorList>
            <person name="Murali S."/>
            <person name="Richards S."/>
            <person name="Bandaranaike D."/>
            <person name="Bellair M."/>
            <person name="Blankenburg K."/>
            <person name="Chao H."/>
            <person name="Dinh H."/>
            <person name="Doddapaneni H."/>
            <person name="Dugan-Rocha S."/>
            <person name="Elkadiri S."/>
            <person name="Gnanaolivu R."/>
            <person name="Hernandez B."/>
            <person name="Skinner E."/>
            <person name="Javaid M."/>
            <person name="Lee S."/>
            <person name="Li M."/>
            <person name="Ming W."/>
            <person name="Munidasa M."/>
            <person name="Muniz J."/>
            <person name="Nguyen L."/>
            <person name="Hughes D."/>
            <person name="Osuji N."/>
            <person name="Pu L.-L."/>
            <person name="Puazo M."/>
            <person name="Qu C."/>
            <person name="Quiroz J."/>
            <person name="Raj R."/>
            <person name="Weissenberger G."/>
            <person name="Xin Y."/>
            <person name="Zou X."/>
            <person name="Han Y."/>
            <person name="Worley K."/>
            <person name="Muzny D."/>
            <person name="Gibbs R."/>
        </authorList>
    </citation>
    <scope>NUCLEOTIDE SEQUENCE</scope>
    <source>
        <strain evidence="2">Sampled in the wild</strain>
    </source>
</reference>